<dbReference type="InterPro" id="IPR046347">
    <property type="entry name" value="bZIP_sf"/>
</dbReference>
<dbReference type="PANTHER" id="PTHR47416">
    <property type="entry name" value="BASIC-LEUCINE ZIPPER TRANSCRIPTION FACTOR F-RELATED"/>
    <property type="match status" value="1"/>
</dbReference>
<feature type="compositionally biased region" description="Low complexity" evidence="8">
    <location>
        <begin position="425"/>
        <end position="435"/>
    </location>
</feature>
<evidence type="ECO:0000313" key="10">
    <source>
        <dbReference type="EMBL" id="CDO71137.1"/>
    </source>
</evidence>
<proteinExistence type="inferred from homology"/>
<feature type="compositionally biased region" description="Low complexity" evidence="8">
    <location>
        <begin position="487"/>
        <end position="502"/>
    </location>
</feature>
<reference evidence="10" key="1">
    <citation type="submission" date="2014-01" db="EMBL/GenBank/DDBJ databases">
        <title>The genome of the white-rot fungus Pycnoporus cinnabarinus: a basidiomycete model with a versatile arsenal for lignocellulosic biomass breakdown.</title>
        <authorList>
            <person name="Levasseur A."/>
            <person name="Lomascolo A."/>
            <person name="Ruiz-Duenas F.J."/>
            <person name="Uzan E."/>
            <person name="Piumi F."/>
            <person name="Kues U."/>
            <person name="Ram A.F.J."/>
            <person name="Murat C."/>
            <person name="Haon M."/>
            <person name="Benoit I."/>
            <person name="Arfi Y."/>
            <person name="Chevret D."/>
            <person name="Drula E."/>
            <person name="Kwon M.J."/>
            <person name="Gouret P."/>
            <person name="Lesage-Meessen L."/>
            <person name="Lombard V."/>
            <person name="Mariette J."/>
            <person name="Noirot C."/>
            <person name="Park J."/>
            <person name="Patyshakuliyeva A."/>
            <person name="Wieneger R.A.B."/>
            <person name="Wosten H.A.B."/>
            <person name="Martin F."/>
            <person name="Coutinho P.M."/>
            <person name="de Vries R."/>
            <person name="Martinez A.T."/>
            <person name="Klopp C."/>
            <person name="Pontarotti P."/>
            <person name="Henrissat B."/>
            <person name="Record E."/>
        </authorList>
    </citation>
    <scope>NUCLEOTIDE SEQUENCE [LARGE SCALE GENOMIC DNA]</scope>
    <source>
        <strain evidence="10">BRFM137</strain>
    </source>
</reference>
<dbReference type="STRING" id="5643.A0A060S9F1"/>
<dbReference type="PROSITE" id="PS00036">
    <property type="entry name" value="BZIP_BASIC"/>
    <property type="match status" value="1"/>
</dbReference>
<feature type="domain" description="BZIP" evidence="9">
    <location>
        <begin position="238"/>
        <end position="301"/>
    </location>
</feature>
<evidence type="ECO:0000256" key="5">
    <source>
        <dbReference type="ARBA" id="ARBA00023163"/>
    </source>
</evidence>
<dbReference type="SUPFAM" id="SSF57959">
    <property type="entry name" value="Leucine zipper domain"/>
    <property type="match status" value="1"/>
</dbReference>
<gene>
    <name evidence="10" type="ORF">BN946_scf184845.g7</name>
</gene>
<keyword evidence="6" id="KW-0539">Nucleus</keyword>
<dbReference type="GO" id="GO:0005634">
    <property type="term" value="C:nucleus"/>
    <property type="evidence" value="ECO:0007669"/>
    <property type="project" value="UniProtKB-SubCell"/>
</dbReference>
<evidence type="ECO:0000313" key="11">
    <source>
        <dbReference type="Proteomes" id="UP000029665"/>
    </source>
</evidence>
<dbReference type="GO" id="GO:0003677">
    <property type="term" value="F:DNA binding"/>
    <property type="evidence" value="ECO:0007669"/>
    <property type="project" value="UniProtKB-KW"/>
</dbReference>
<evidence type="ECO:0000256" key="7">
    <source>
        <dbReference type="SAM" id="Coils"/>
    </source>
</evidence>
<sequence length="682" mass="72729">MLVDNPIQHNFTSYQPSFEDFFNMDLLAGPSNNGTGSSGSSPHSSPSNSFVPLTPPEIRPLDDFSIPSESFFSFAQEDEHSKLSAFAVPPATAPGYDFLSLSQIQSLSSPESSGSGLNSGNTSEAVDSPVGIDPQLVGTPAPSKAASEFDEEEEGEDDDARRDEDMQSIPEESELVLAPIKVGGKGKSNRRGTVRDGGIVKRTAGIEKKDNSKAQGHMSGGSVEPDDWRPSPEEYKKMSSKEKRQLRNKISARNFRIRRKEYIATLEGDIAERDRLIDAIRTELGSTKNENVALRQEIAQLKKALLEGRGRADTPILPPPAPLPTVPASVLAASSASASSPSPPPVLPRSPLLTPNTQKDLPTSPRMGARAFWGGAHAGLGGFGSITPVHTTLVPDLSSVLSGKPVAGRKSPALQENINPTLNGSPASLASLLSSNRNDEKPKEQQQLPMGAFDAFADINPFTLKSMDAYRMHLWGKMAQQQATHRQPSSSQQHQQQPAQSPTGLASNLRPHYFAKNPSLSALLSGKSAVSHNNPYPTPPNSPPLAASNLSSSSTHSQQRDTPTAQQAMLASIASQTLLGKLGSAFWDAFARPSGALGPNGHIKREWDADKVRRVMEGTAVVRIVDVDPQPAAAAPSVRPSLVQEKTDKSQMGSSSVKCATCVSSVTDILAESMATLNLGRK</sequence>
<feature type="compositionally biased region" description="Low complexity" evidence="8">
    <location>
        <begin position="29"/>
        <end position="49"/>
    </location>
</feature>
<name>A0A060S9F1_PYCCI</name>
<keyword evidence="3" id="KW-0805">Transcription regulation</keyword>
<evidence type="ECO:0000256" key="4">
    <source>
        <dbReference type="ARBA" id="ARBA00023125"/>
    </source>
</evidence>
<comment type="similarity">
    <text evidence="2">Belongs to the bZIP family.</text>
</comment>
<comment type="caution">
    <text evidence="10">The sequence shown here is derived from an EMBL/GenBank/DDBJ whole genome shotgun (WGS) entry which is preliminary data.</text>
</comment>
<dbReference type="EMBL" id="CCBP010000098">
    <property type="protein sequence ID" value="CDO71137.1"/>
    <property type="molecule type" value="Genomic_DNA"/>
</dbReference>
<dbReference type="Gene3D" id="1.20.5.170">
    <property type="match status" value="1"/>
</dbReference>
<evidence type="ECO:0000256" key="8">
    <source>
        <dbReference type="SAM" id="MobiDB-lite"/>
    </source>
</evidence>
<keyword evidence="11" id="KW-1185">Reference proteome</keyword>
<keyword evidence="4" id="KW-0238">DNA-binding</keyword>
<feature type="compositionally biased region" description="Polar residues" evidence="8">
    <location>
        <begin position="414"/>
        <end position="424"/>
    </location>
</feature>
<protein>
    <recommendedName>
        <fullName evidence="9">BZIP domain-containing protein</fullName>
    </recommendedName>
</protein>
<dbReference type="OMA" id="PHYFAKS"/>
<feature type="coiled-coil region" evidence="7">
    <location>
        <begin position="277"/>
        <end position="304"/>
    </location>
</feature>
<feature type="region of interest" description="Disordered" evidence="8">
    <location>
        <begin position="404"/>
        <end position="447"/>
    </location>
</feature>
<evidence type="ECO:0000256" key="1">
    <source>
        <dbReference type="ARBA" id="ARBA00004123"/>
    </source>
</evidence>
<feature type="compositionally biased region" description="Low complexity" evidence="8">
    <location>
        <begin position="107"/>
        <end position="124"/>
    </location>
</feature>
<evidence type="ECO:0000256" key="6">
    <source>
        <dbReference type="ARBA" id="ARBA00023242"/>
    </source>
</evidence>
<dbReference type="PROSITE" id="PS50217">
    <property type="entry name" value="BZIP"/>
    <property type="match status" value="1"/>
</dbReference>
<feature type="region of interest" description="Disordered" evidence="8">
    <location>
        <begin position="29"/>
        <end position="64"/>
    </location>
</feature>
<feature type="region of interest" description="Disordered" evidence="8">
    <location>
        <begin position="334"/>
        <end position="365"/>
    </location>
</feature>
<dbReference type="SMART" id="SM00338">
    <property type="entry name" value="BRLZ"/>
    <property type="match status" value="1"/>
</dbReference>
<feature type="compositionally biased region" description="Basic and acidic residues" evidence="8">
    <location>
        <begin position="226"/>
        <end position="245"/>
    </location>
</feature>
<dbReference type="CDD" id="cd14810">
    <property type="entry name" value="bZIP_u1"/>
    <property type="match status" value="1"/>
</dbReference>
<dbReference type="HOGENOM" id="CLU_012917_0_0_1"/>
<feature type="compositionally biased region" description="Low complexity" evidence="8">
    <location>
        <begin position="544"/>
        <end position="557"/>
    </location>
</feature>
<accession>A0A060S9F1</accession>
<dbReference type="Pfam" id="PF07716">
    <property type="entry name" value="bZIP_2"/>
    <property type="match status" value="1"/>
</dbReference>
<feature type="region of interest" description="Disordered" evidence="8">
    <location>
        <begin position="479"/>
        <end position="511"/>
    </location>
</feature>
<organism evidence="10 11">
    <name type="scientific">Pycnoporus cinnabarinus</name>
    <name type="common">Cinnabar-red polypore</name>
    <name type="synonym">Trametes cinnabarina</name>
    <dbReference type="NCBI Taxonomy" id="5643"/>
    <lineage>
        <taxon>Eukaryota</taxon>
        <taxon>Fungi</taxon>
        <taxon>Dikarya</taxon>
        <taxon>Basidiomycota</taxon>
        <taxon>Agaricomycotina</taxon>
        <taxon>Agaricomycetes</taxon>
        <taxon>Polyporales</taxon>
        <taxon>Polyporaceae</taxon>
        <taxon>Trametes</taxon>
    </lineage>
</organism>
<evidence type="ECO:0000256" key="3">
    <source>
        <dbReference type="ARBA" id="ARBA00023015"/>
    </source>
</evidence>
<dbReference type="OrthoDB" id="5571888at2759"/>
<keyword evidence="5" id="KW-0804">Transcription</keyword>
<feature type="region of interest" description="Disordered" evidence="8">
    <location>
        <begin position="107"/>
        <end position="247"/>
    </location>
</feature>
<dbReference type="PANTHER" id="PTHR47416:SF8">
    <property type="entry name" value="BASIC-LEUCINE ZIPPER TRANSCRIPTION FACTOR E-RELATED"/>
    <property type="match status" value="1"/>
</dbReference>
<dbReference type="Proteomes" id="UP000029665">
    <property type="component" value="Unassembled WGS sequence"/>
</dbReference>
<comment type="subcellular location">
    <subcellularLocation>
        <location evidence="1">Nucleus</location>
    </subcellularLocation>
</comment>
<evidence type="ECO:0000256" key="2">
    <source>
        <dbReference type="ARBA" id="ARBA00007163"/>
    </source>
</evidence>
<evidence type="ECO:0000259" key="9">
    <source>
        <dbReference type="PROSITE" id="PS50217"/>
    </source>
</evidence>
<feature type="region of interest" description="Disordered" evidence="8">
    <location>
        <begin position="528"/>
        <end position="567"/>
    </location>
</feature>
<dbReference type="AlphaFoldDB" id="A0A060S9F1"/>
<feature type="compositionally biased region" description="Acidic residues" evidence="8">
    <location>
        <begin position="148"/>
        <end position="158"/>
    </location>
</feature>
<dbReference type="GO" id="GO:0003700">
    <property type="term" value="F:DNA-binding transcription factor activity"/>
    <property type="evidence" value="ECO:0007669"/>
    <property type="project" value="InterPro"/>
</dbReference>
<dbReference type="InterPro" id="IPR004827">
    <property type="entry name" value="bZIP"/>
</dbReference>
<keyword evidence="7" id="KW-0175">Coiled coil</keyword>